<organism evidence="10 11">
    <name type="scientific">Filimonas zeae</name>
    <dbReference type="NCBI Taxonomy" id="1737353"/>
    <lineage>
        <taxon>Bacteria</taxon>
        <taxon>Pseudomonadati</taxon>
        <taxon>Bacteroidota</taxon>
        <taxon>Chitinophagia</taxon>
        <taxon>Chitinophagales</taxon>
        <taxon>Chitinophagaceae</taxon>
        <taxon>Filimonas</taxon>
    </lineage>
</organism>
<dbReference type="CDD" id="cd00082">
    <property type="entry name" value="HisKA"/>
    <property type="match status" value="1"/>
</dbReference>
<feature type="domain" description="PAS" evidence="9">
    <location>
        <begin position="237"/>
        <end position="308"/>
    </location>
</feature>
<evidence type="ECO:0000256" key="5">
    <source>
        <dbReference type="PROSITE-ProRule" id="PRU00169"/>
    </source>
</evidence>
<dbReference type="InterPro" id="IPR036890">
    <property type="entry name" value="HATPase_C_sf"/>
</dbReference>
<comment type="caution">
    <text evidence="10">The sequence shown here is derived from an EMBL/GenBank/DDBJ whole genome shotgun (WGS) entry which is preliminary data.</text>
</comment>
<evidence type="ECO:0000259" key="7">
    <source>
        <dbReference type="PROSITE" id="PS50109"/>
    </source>
</evidence>
<name>A0A917MZ93_9BACT</name>
<proteinExistence type="predicted"/>
<dbReference type="Pfam" id="PF13426">
    <property type="entry name" value="PAS_9"/>
    <property type="match status" value="1"/>
</dbReference>
<dbReference type="CDD" id="cd16922">
    <property type="entry name" value="HATPase_EvgS-ArcB-TorS-like"/>
    <property type="match status" value="1"/>
</dbReference>
<dbReference type="Pfam" id="PF02518">
    <property type="entry name" value="HATPase_c"/>
    <property type="match status" value="1"/>
</dbReference>
<dbReference type="FunFam" id="3.30.565.10:FF:000010">
    <property type="entry name" value="Sensor histidine kinase RcsC"/>
    <property type="match status" value="1"/>
</dbReference>
<sequence>MFDFLIKEISVPKQAERLIAVGRKVKGKPADELLRIYISFEHYLTNLDPEQKYTKEKLRNAVKHRFPDLIQDPYFVILFSQEQLQKLKLAILFTEFCLTEASSIFGNAGNGLFDHVLKQLVEIEQSADYEVSIQQMQLLIDKVFNYIHSNFGPHLADTIFENAYQKTSRYFKEAGIIHYLANILPQSIVLSSLLSDLTQAQTQKVIREKMEETQRLNKVLEHQLKQLQQTREEIKRQESMLSGIVSSSLDAMITINENGQIMNWNRAAEDILGYSFEEAKGKYISDLIVPDAYKELHQHGFEKYLRTKQSSILDKRLRMQAKRKGGIIFPAELAITAIEHNNFCYFNGFLRDISEQVQQENDLKRAREEAEQAARIKTEFLNTVSHEVRTPLNAIMGFTYQLLNGKATDDEKKSYLSLLRRSSENLLHLINDILDFNKLENGSQRLNNEVFHLKELLTNICTSYTPLAQQKNIALQLEYDDQLPAVVYADAIRLHAVLSNLVNNAIKFTMEGRIVMEAKLVASDESTLTADFTVTDTGIGIPAEKQEQIFEFFTQAESNNTRRFGGAGLGLSIVRKTVQLMNGAIFLESKPGQGSVFRIRIPLMHSTGEPMEREPEMFIQDELAFEHKRILLAEDNDLNILVAKQLIEDWGARVDVAYNGQEALELCMKNEYDLVLMDLQMPVMDGLASSEEIRKFNLVMPIIALTASSLEEIAEHVSPNSLNDYIRKPIDPTELYNKLHRFLI</sequence>
<dbReference type="InterPro" id="IPR003661">
    <property type="entry name" value="HisK_dim/P_dom"/>
</dbReference>
<dbReference type="Gene3D" id="3.30.450.20">
    <property type="entry name" value="PAS domain"/>
    <property type="match status" value="1"/>
</dbReference>
<dbReference type="CDD" id="cd00130">
    <property type="entry name" value="PAS"/>
    <property type="match status" value="1"/>
</dbReference>
<dbReference type="SUPFAM" id="SSF55785">
    <property type="entry name" value="PYP-like sensor domain (PAS domain)"/>
    <property type="match status" value="1"/>
</dbReference>
<dbReference type="InterPro" id="IPR003594">
    <property type="entry name" value="HATPase_dom"/>
</dbReference>
<evidence type="ECO:0000259" key="9">
    <source>
        <dbReference type="PROSITE" id="PS50112"/>
    </source>
</evidence>
<keyword evidence="6" id="KW-0175">Coiled coil</keyword>
<feature type="modified residue" description="4-aspartylphosphate" evidence="5">
    <location>
        <position position="678"/>
    </location>
</feature>
<reference evidence="10" key="1">
    <citation type="journal article" date="2014" name="Int. J. Syst. Evol. Microbiol.">
        <title>Complete genome sequence of Corynebacterium casei LMG S-19264T (=DSM 44701T), isolated from a smear-ripened cheese.</title>
        <authorList>
            <consortium name="US DOE Joint Genome Institute (JGI-PGF)"/>
            <person name="Walter F."/>
            <person name="Albersmeier A."/>
            <person name="Kalinowski J."/>
            <person name="Ruckert C."/>
        </authorList>
    </citation>
    <scope>NUCLEOTIDE SEQUENCE</scope>
    <source>
        <strain evidence="10">CGMCC 1.15290</strain>
    </source>
</reference>
<dbReference type="SMART" id="SM00091">
    <property type="entry name" value="PAS"/>
    <property type="match status" value="1"/>
</dbReference>
<dbReference type="Pfam" id="PF00512">
    <property type="entry name" value="HisKA"/>
    <property type="match status" value="1"/>
</dbReference>
<dbReference type="InterPro" id="IPR001789">
    <property type="entry name" value="Sig_transdc_resp-reg_receiver"/>
</dbReference>
<feature type="domain" description="Response regulatory" evidence="8">
    <location>
        <begin position="629"/>
        <end position="743"/>
    </location>
</feature>
<reference evidence="10" key="2">
    <citation type="submission" date="2020-09" db="EMBL/GenBank/DDBJ databases">
        <authorList>
            <person name="Sun Q."/>
            <person name="Zhou Y."/>
        </authorList>
    </citation>
    <scope>NUCLEOTIDE SEQUENCE</scope>
    <source>
        <strain evidence="10">CGMCC 1.15290</strain>
    </source>
</reference>
<dbReference type="SUPFAM" id="SSF52172">
    <property type="entry name" value="CheY-like"/>
    <property type="match status" value="1"/>
</dbReference>
<evidence type="ECO:0000256" key="6">
    <source>
        <dbReference type="SAM" id="Coils"/>
    </source>
</evidence>
<dbReference type="EMBL" id="BMIB01000007">
    <property type="protein sequence ID" value="GGH82253.1"/>
    <property type="molecule type" value="Genomic_DNA"/>
</dbReference>
<dbReference type="GO" id="GO:0000155">
    <property type="term" value="F:phosphorelay sensor kinase activity"/>
    <property type="evidence" value="ECO:0007669"/>
    <property type="project" value="InterPro"/>
</dbReference>
<dbReference type="InterPro" id="IPR035965">
    <property type="entry name" value="PAS-like_dom_sf"/>
</dbReference>
<dbReference type="InterPro" id="IPR005467">
    <property type="entry name" value="His_kinase_dom"/>
</dbReference>
<dbReference type="NCBIfam" id="TIGR00229">
    <property type="entry name" value="sensory_box"/>
    <property type="match status" value="1"/>
</dbReference>
<feature type="coiled-coil region" evidence="6">
    <location>
        <begin position="210"/>
        <end position="240"/>
    </location>
</feature>
<dbReference type="PROSITE" id="PS50112">
    <property type="entry name" value="PAS"/>
    <property type="match status" value="1"/>
</dbReference>
<dbReference type="PROSITE" id="PS50110">
    <property type="entry name" value="RESPONSE_REGULATORY"/>
    <property type="match status" value="1"/>
</dbReference>
<dbReference type="SMART" id="SM00448">
    <property type="entry name" value="REC"/>
    <property type="match status" value="1"/>
</dbReference>
<dbReference type="Pfam" id="PF00072">
    <property type="entry name" value="Response_reg"/>
    <property type="match status" value="1"/>
</dbReference>
<keyword evidence="4" id="KW-0902">Two-component regulatory system</keyword>
<dbReference type="SUPFAM" id="SSF47384">
    <property type="entry name" value="Homodimeric domain of signal transducing histidine kinase"/>
    <property type="match status" value="1"/>
</dbReference>
<evidence type="ECO:0000313" key="10">
    <source>
        <dbReference type="EMBL" id="GGH82253.1"/>
    </source>
</evidence>
<dbReference type="PANTHER" id="PTHR45339:SF1">
    <property type="entry name" value="HYBRID SIGNAL TRANSDUCTION HISTIDINE KINASE J"/>
    <property type="match status" value="1"/>
</dbReference>
<dbReference type="PRINTS" id="PR00344">
    <property type="entry name" value="BCTRLSENSOR"/>
</dbReference>
<dbReference type="InterPro" id="IPR036097">
    <property type="entry name" value="HisK_dim/P_sf"/>
</dbReference>
<dbReference type="PROSITE" id="PS50109">
    <property type="entry name" value="HIS_KIN"/>
    <property type="match status" value="1"/>
</dbReference>
<protein>
    <recommendedName>
        <fullName evidence="2">histidine kinase</fullName>
        <ecNumber evidence="2">2.7.13.3</ecNumber>
    </recommendedName>
</protein>
<evidence type="ECO:0000256" key="4">
    <source>
        <dbReference type="ARBA" id="ARBA00023012"/>
    </source>
</evidence>
<dbReference type="SMART" id="SM00388">
    <property type="entry name" value="HisKA"/>
    <property type="match status" value="1"/>
</dbReference>
<keyword evidence="11" id="KW-1185">Reference proteome</keyword>
<keyword evidence="3 5" id="KW-0597">Phosphoprotein</keyword>
<dbReference type="EC" id="2.7.13.3" evidence="2"/>
<dbReference type="SUPFAM" id="SSF55874">
    <property type="entry name" value="ATPase domain of HSP90 chaperone/DNA topoisomerase II/histidine kinase"/>
    <property type="match status" value="1"/>
</dbReference>
<evidence type="ECO:0000313" key="11">
    <source>
        <dbReference type="Proteomes" id="UP000627292"/>
    </source>
</evidence>
<evidence type="ECO:0000256" key="1">
    <source>
        <dbReference type="ARBA" id="ARBA00000085"/>
    </source>
</evidence>
<dbReference type="Proteomes" id="UP000627292">
    <property type="component" value="Unassembled WGS sequence"/>
</dbReference>
<dbReference type="InterPro" id="IPR004358">
    <property type="entry name" value="Sig_transdc_His_kin-like_C"/>
</dbReference>
<evidence type="ECO:0000259" key="8">
    <source>
        <dbReference type="PROSITE" id="PS50110"/>
    </source>
</evidence>
<dbReference type="AlphaFoldDB" id="A0A917MZ93"/>
<dbReference type="Gene3D" id="1.10.287.130">
    <property type="match status" value="1"/>
</dbReference>
<evidence type="ECO:0000256" key="3">
    <source>
        <dbReference type="ARBA" id="ARBA00022553"/>
    </source>
</evidence>
<comment type="catalytic activity">
    <reaction evidence="1">
        <text>ATP + protein L-histidine = ADP + protein N-phospho-L-histidine.</text>
        <dbReference type="EC" id="2.7.13.3"/>
    </reaction>
</comment>
<feature type="coiled-coil region" evidence="6">
    <location>
        <begin position="353"/>
        <end position="383"/>
    </location>
</feature>
<accession>A0A917MZ93</accession>
<dbReference type="InterPro" id="IPR000014">
    <property type="entry name" value="PAS"/>
</dbReference>
<dbReference type="PANTHER" id="PTHR45339">
    <property type="entry name" value="HYBRID SIGNAL TRANSDUCTION HISTIDINE KINASE J"/>
    <property type="match status" value="1"/>
</dbReference>
<dbReference type="Gene3D" id="3.30.565.10">
    <property type="entry name" value="Histidine kinase-like ATPase, C-terminal domain"/>
    <property type="match status" value="1"/>
</dbReference>
<dbReference type="SMART" id="SM00387">
    <property type="entry name" value="HATPase_c"/>
    <property type="match status" value="1"/>
</dbReference>
<gene>
    <name evidence="10" type="ORF">GCM10011379_55860</name>
</gene>
<feature type="domain" description="Histidine kinase" evidence="7">
    <location>
        <begin position="383"/>
        <end position="605"/>
    </location>
</feature>
<dbReference type="Gene3D" id="3.40.50.2300">
    <property type="match status" value="1"/>
</dbReference>
<dbReference type="InterPro" id="IPR011006">
    <property type="entry name" value="CheY-like_superfamily"/>
</dbReference>
<dbReference type="CDD" id="cd17546">
    <property type="entry name" value="REC_hyHK_CKI1_RcsC-like"/>
    <property type="match status" value="1"/>
</dbReference>
<evidence type="ECO:0000256" key="2">
    <source>
        <dbReference type="ARBA" id="ARBA00012438"/>
    </source>
</evidence>